<feature type="region of interest" description="Disordered" evidence="7">
    <location>
        <begin position="815"/>
        <end position="852"/>
    </location>
</feature>
<feature type="region of interest" description="Disordered" evidence="7">
    <location>
        <begin position="707"/>
        <end position="736"/>
    </location>
</feature>
<dbReference type="PANTHER" id="PTHR21704">
    <property type="entry name" value="NIPPED-B-LIKE PROTEIN DELANGIN SCC2-RELATED"/>
    <property type="match status" value="1"/>
</dbReference>
<evidence type="ECO:0000256" key="6">
    <source>
        <dbReference type="RuleBase" id="RU364107"/>
    </source>
</evidence>
<dbReference type="GO" id="GO:0090694">
    <property type="term" value="C:Scc2-Scc4 cohesin loading complex"/>
    <property type="evidence" value="ECO:0007669"/>
    <property type="project" value="TreeGrafter"/>
</dbReference>
<feature type="region of interest" description="Disordered" evidence="7">
    <location>
        <begin position="487"/>
        <end position="508"/>
    </location>
</feature>
<feature type="domain" description="Sister chromatid cohesion C-terminal" evidence="8">
    <location>
        <begin position="1888"/>
        <end position="2070"/>
    </location>
</feature>
<dbReference type="GO" id="GO:0061775">
    <property type="term" value="F:cohesin loader activity"/>
    <property type="evidence" value="ECO:0007669"/>
    <property type="project" value="InterPro"/>
</dbReference>
<dbReference type="InterPro" id="IPR033031">
    <property type="entry name" value="Scc2/Nipped-B"/>
</dbReference>
<dbReference type="PANTHER" id="PTHR21704:SF18">
    <property type="entry name" value="NIPPED-B-LIKE PROTEIN"/>
    <property type="match status" value="1"/>
</dbReference>
<dbReference type="CDD" id="cd23958">
    <property type="entry name" value="SCC2"/>
    <property type="match status" value="1"/>
</dbReference>
<dbReference type="SUPFAM" id="SSF48371">
    <property type="entry name" value="ARM repeat"/>
    <property type="match status" value="1"/>
</dbReference>
<dbReference type="Pfam" id="PF12830">
    <property type="entry name" value="Nipped-B_C"/>
    <property type="match status" value="1"/>
</dbReference>
<feature type="compositionally biased region" description="Polar residues" evidence="7">
    <location>
        <begin position="825"/>
        <end position="842"/>
    </location>
</feature>
<dbReference type="Pfam" id="PF12765">
    <property type="entry name" value="Cohesin_HEAT"/>
    <property type="match status" value="1"/>
</dbReference>
<feature type="compositionally biased region" description="Basic and acidic residues" evidence="7">
    <location>
        <begin position="927"/>
        <end position="937"/>
    </location>
</feature>
<keyword evidence="3 6" id="KW-0677">Repeat</keyword>
<dbReference type="Proteomes" id="UP000054144">
    <property type="component" value="Unassembled WGS sequence"/>
</dbReference>
<sequence length="2229" mass="238994">MSGRMSADVRELLAMYAPTGSVTTVQQVASHVGGVSVGGGAPLFMNTGMHLPSVGTWQRRAEECLSTASSLAGALGPNPVLFNPSSYHPHDSARFFDNFLSTNRKRKRVEDDDDDVATLSPPAKSAATTVTTCTSSSPQTPRTPRRFMDCVLVPLGSRGSTIHRHIVGDDESDDDICGLGVADHHPAATPRRDDRTPLQKLAALLDDIFEADDTRDPSAVLTGASSLSSLDASSASHPLSNDSPVYHSSEFIEPASGCITPNTLARVNKLIAAIGRRGVYRAGLNSPTKSPTRSTFPMSPTKCGTASPMKDAVLSSPTKQTSPTGIIGTSISALPQPYLARLLRILRRSFDGEADVDNVWNARVSFDLSGSATAPLHILTRALTRSRDAGAAAACVLEVLCLVGGSTSGGNAELFSEDLLGAALGTVKALLSGVIYPLVEAGLEVFQDLTSNVVADGKAGKKSKGKVLRTGAPTQAEQTLINVDGASTRINDRDDSVESGEDEEYDKNRCKGPAVDDDGMPSLLRLFLHGCAAGAYFVPNYPVAGASASTASVDPQCSFAASTLFSPTSQPLPTPATHRSLLSALYTSLAAALPRVRGVVETAGSGTSHSPVLGGMAGVNSAGSHVLTSGYTKMSESLVIQAVYLALGVLGVNEGEDTNVDDSFASFNVGNVATSNGRDPNTDPFSDNGGRGSLFLAARGKSDFKAVEASATSRKRGAGKGKASKRKGTATTAKIEDTPVTVNGGADVGHLKLDISLPTPADVARATFGVGALHGLRMEGVRLLRSIFAHHASQRAWIIEEILGSLIRLGGDATEGKPSAGNIKGSKSSASVNSGRPYTSSKVGGKTSPRVTRAGGGSVGIGNFFRLRDGRTMRTISALLLQLVQASAYDVKLAAQRIAARRREENVRLSTQESIFESIIFRHGVDSPRAKSADNKGHGSVKGNRSGADDRKIINDSDSLNRAEATLLRSALDGAQAAARTIVIFLAQRAGAGLNARNSTAGKTNQKSKGKARIGIDADAAEPRTHEAEYRALLDTLVNDALNVLYWPEWPAAALLLGVVVRYMIRALDDVGTSSDMGTTKSLALDTLGSIGARICTIELRTCSELRSVDEIISARGIQKQNVLTTQCRELGVLLAAHAEVVAHLDKRSEDEACESAKDLSAATLAHALSAGLMVVEEWLEDDEPAPKTHAGYIKIKDFAENAEDELNLRTPTKKRVHQKYSTPSEQLSPAKLGSPSKLQRRPGSSVVDLRTLADCLRAGMRDVWTESDSRDFVNRVSEMFGRGGNVFSDANKTGNLFGAQVKLFSKGLNDIFDIGSAAETARIDRCAEALGVVQSGLRPMFSPILAAVLQALGAPGVTVRAKALRALGQIVTADPAVLKAPNVRRTIESRLTDSSPQVRDAAVDLIGKYMIETPEVAGDYYMRIAERIADKGISVRKRVIKLLKSYYQTLDHMTRHLGADTTRDTKDCESNFASTIGATRDPTALQVDIAVRIVLRYMDDDDGVKALAVRTIEELWFPKPGEELRPVKEELRTRKEQRNASTKEQELAALRGCVAVIMGTTSSFKQAIDRRSPLEDILHRILAGSGGSASAGEQSHASDMGTHVRARSAAMCGVLIDSLVDVATDLPGFSVLSCVRTVQLLVAACPTVLSLDGVKTLLQCLDRVMSKEERATSADKTAERTLDEDRTGAAEEHATAENILRIFRLCLPSLPKTAGMFGQELQRVLQGMIIKPSLSSAGVTLLQESVACMCGVVIHLTHDYMRLVALLKSCNASTSYKLADLVYRRFDDQRLRGNVLQCLGCLFRAQPMLMNKTSSMEVMDAIFDSDDDEIRGRLLRIIQEFLLSQASKHDAVERASEDTWDKPAVCTSVNMEELVGNTDGFADSGVASAVVQRYIEKILELVLSRQASMQHAAIDILSFTVKQGLAHPLQSFPAVVALETSPHSLTMKRAGQLHAILHQKHASLINTRYLPCARMSFDYQKSICEGSVSGFRSEPGPVALLQKWYGFVCEKRQTKVEFLKALVKVFAEGSNRKTLQNDVDFARYMAENFSAFVYKNLEDVLLVIKSLTAVLSTTGMQVLEKLSPSHLLSQIRSLARDASSSVTSASVQETPCGVAAPVVSCGSDDNDDVLSLMRTSVIIAMILLLKAHLKALYGLSEDKCAKFVIGRKSAFGDRPSIRKHEKPLDWNRLPFAQKPLLTSEDMLAQKQTFLDIWSEDGLQAEPEDEFEV</sequence>
<feature type="compositionally biased region" description="Polar residues" evidence="7">
    <location>
        <begin position="285"/>
        <end position="304"/>
    </location>
</feature>
<feature type="compositionally biased region" description="Basic residues" evidence="7">
    <location>
        <begin position="713"/>
        <end position="728"/>
    </location>
</feature>
<organism evidence="9 10">
    <name type="scientific">Fistulina hepatica ATCC 64428</name>
    <dbReference type="NCBI Taxonomy" id="1128425"/>
    <lineage>
        <taxon>Eukaryota</taxon>
        <taxon>Fungi</taxon>
        <taxon>Dikarya</taxon>
        <taxon>Basidiomycota</taxon>
        <taxon>Agaricomycotina</taxon>
        <taxon>Agaricomycetes</taxon>
        <taxon>Agaricomycetidae</taxon>
        <taxon>Agaricales</taxon>
        <taxon>Fistulinaceae</taxon>
        <taxon>Fistulina</taxon>
    </lineage>
</organism>
<evidence type="ECO:0000259" key="8">
    <source>
        <dbReference type="Pfam" id="PF12830"/>
    </source>
</evidence>
<evidence type="ECO:0000256" key="1">
    <source>
        <dbReference type="ARBA" id="ARBA00004123"/>
    </source>
</evidence>
<dbReference type="EMBL" id="KN882040">
    <property type="protein sequence ID" value="KIY46232.1"/>
    <property type="molecule type" value="Genomic_DNA"/>
</dbReference>
<feature type="region of interest" description="Disordered" evidence="7">
    <location>
        <begin position="107"/>
        <end position="144"/>
    </location>
</feature>
<dbReference type="GO" id="GO:0071169">
    <property type="term" value="P:establishment of protein localization to chromatin"/>
    <property type="evidence" value="ECO:0007669"/>
    <property type="project" value="TreeGrafter"/>
</dbReference>
<dbReference type="InterPro" id="IPR011989">
    <property type="entry name" value="ARM-like"/>
</dbReference>
<evidence type="ECO:0000256" key="2">
    <source>
        <dbReference type="ARBA" id="ARBA00009252"/>
    </source>
</evidence>
<evidence type="ECO:0000256" key="4">
    <source>
        <dbReference type="ARBA" id="ARBA00023242"/>
    </source>
</evidence>
<comment type="similarity">
    <text evidence="2 6">Belongs to the SCC2/Nipped-B family.</text>
</comment>
<dbReference type="OrthoDB" id="418242at2759"/>
<evidence type="ECO:0000256" key="3">
    <source>
        <dbReference type="ARBA" id="ARBA00022737"/>
    </source>
</evidence>
<gene>
    <name evidence="9" type="ORF">FISHEDRAFT_60501</name>
</gene>
<dbReference type="GO" id="GO:0010468">
    <property type="term" value="P:regulation of gene expression"/>
    <property type="evidence" value="ECO:0007669"/>
    <property type="project" value="InterPro"/>
</dbReference>
<dbReference type="Gene3D" id="1.25.10.10">
    <property type="entry name" value="Leucine-rich Repeat Variant"/>
    <property type="match status" value="1"/>
</dbReference>
<evidence type="ECO:0000256" key="7">
    <source>
        <dbReference type="SAM" id="MobiDB-lite"/>
    </source>
</evidence>
<comment type="subcellular location">
    <subcellularLocation>
        <location evidence="1 6">Nucleus</location>
    </subcellularLocation>
</comment>
<dbReference type="GO" id="GO:0140588">
    <property type="term" value="P:chromatin looping"/>
    <property type="evidence" value="ECO:0007669"/>
    <property type="project" value="InterPro"/>
</dbReference>
<dbReference type="InterPro" id="IPR016024">
    <property type="entry name" value="ARM-type_fold"/>
</dbReference>
<proteinExistence type="inferred from homology"/>
<accession>A0A0D7A5C8</accession>
<feature type="compositionally biased region" description="Low complexity" evidence="7">
    <location>
        <begin position="128"/>
        <end position="142"/>
    </location>
</feature>
<keyword evidence="10" id="KW-1185">Reference proteome</keyword>
<evidence type="ECO:0000256" key="5">
    <source>
        <dbReference type="ARBA" id="ARBA00023306"/>
    </source>
</evidence>
<protein>
    <recommendedName>
        <fullName evidence="6">Sister chromatid cohesion protein</fullName>
    </recommendedName>
</protein>
<evidence type="ECO:0000313" key="10">
    <source>
        <dbReference type="Proteomes" id="UP000054144"/>
    </source>
</evidence>
<dbReference type="GO" id="GO:0034087">
    <property type="term" value="P:establishment of mitotic sister chromatid cohesion"/>
    <property type="evidence" value="ECO:0007669"/>
    <property type="project" value="TreeGrafter"/>
</dbReference>
<name>A0A0D7A5C8_9AGAR</name>
<dbReference type="GO" id="GO:1990414">
    <property type="term" value="P:replication-born double-strand break repair via sister chromatid exchange"/>
    <property type="evidence" value="ECO:0007669"/>
    <property type="project" value="TreeGrafter"/>
</dbReference>
<feature type="region of interest" description="Disordered" evidence="7">
    <location>
        <begin position="1205"/>
        <end position="1246"/>
    </location>
</feature>
<dbReference type="GO" id="GO:0003682">
    <property type="term" value="F:chromatin binding"/>
    <property type="evidence" value="ECO:0007669"/>
    <property type="project" value="TreeGrafter"/>
</dbReference>
<dbReference type="InterPro" id="IPR026003">
    <property type="entry name" value="Cohesin_HEAT"/>
</dbReference>
<dbReference type="InterPro" id="IPR024986">
    <property type="entry name" value="Nipped-B_C"/>
</dbReference>
<reference evidence="9 10" key="1">
    <citation type="journal article" date="2015" name="Fungal Genet. Biol.">
        <title>Evolution of novel wood decay mechanisms in Agaricales revealed by the genome sequences of Fistulina hepatica and Cylindrobasidium torrendii.</title>
        <authorList>
            <person name="Floudas D."/>
            <person name="Held B.W."/>
            <person name="Riley R."/>
            <person name="Nagy L.G."/>
            <person name="Koehler G."/>
            <person name="Ransdell A.S."/>
            <person name="Younus H."/>
            <person name="Chow J."/>
            <person name="Chiniquy J."/>
            <person name="Lipzen A."/>
            <person name="Tritt A."/>
            <person name="Sun H."/>
            <person name="Haridas S."/>
            <person name="LaButti K."/>
            <person name="Ohm R.A."/>
            <person name="Kues U."/>
            <person name="Blanchette R.A."/>
            <person name="Grigoriev I.V."/>
            <person name="Minto R.E."/>
            <person name="Hibbett D.S."/>
        </authorList>
    </citation>
    <scope>NUCLEOTIDE SEQUENCE [LARGE SCALE GENOMIC DNA]</scope>
    <source>
        <strain evidence="9 10">ATCC 64428</strain>
    </source>
</reference>
<evidence type="ECO:0000313" key="9">
    <source>
        <dbReference type="EMBL" id="KIY46232.1"/>
    </source>
</evidence>
<keyword evidence="5 6" id="KW-0131">Cell cycle</keyword>
<feature type="region of interest" description="Disordered" evidence="7">
    <location>
        <begin position="284"/>
        <end position="321"/>
    </location>
</feature>
<feature type="region of interest" description="Disordered" evidence="7">
    <location>
        <begin position="927"/>
        <end position="953"/>
    </location>
</feature>
<keyword evidence="4 6" id="KW-0539">Nucleus</keyword>